<evidence type="ECO:0000256" key="1">
    <source>
        <dbReference type="SAM" id="MobiDB-lite"/>
    </source>
</evidence>
<gene>
    <name evidence="3" type="ORF">Rumeso_03366</name>
</gene>
<evidence type="ECO:0000256" key="2">
    <source>
        <dbReference type="SAM" id="SignalP"/>
    </source>
</evidence>
<dbReference type="EMBL" id="AOSK01000094">
    <property type="protein sequence ID" value="EYD75038.1"/>
    <property type="molecule type" value="Genomic_DNA"/>
</dbReference>
<evidence type="ECO:0000313" key="3">
    <source>
        <dbReference type="EMBL" id="EYD75038.1"/>
    </source>
</evidence>
<dbReference type="HOGENOM" id="CLU_170358_0_0_5"/>
<sequence>MRHHHLLLALALAALALAPVAGRADDHLFEATRHGLSPDSQPFQVNPAGHGGDLAPGQGSPFTGDDRQTPATDTDAANAHARLRPRG</sequence>
<accession>A0A017HLN7</accession>
<feature type="signal peptide" evidence="2">
    <location>
        <begin position="1"/>
        <end position="23"/>
    </location>
</feature>
<dbReference type="AlphaFoldDB" id="A0A017HLN7"/>
<dbReference type="STRING" id="442562.Rumeso_03366"/>
<dbReference type="RefSeq" id="WP_037279773.1">
    <property type="nucleotide sequence ID" value="NZ_KK088564.1"/>
</dbReference>
<keyword evidence="2" id="KW-0732">Signal</keyword>
<reference evidence="3 4" key="1">
    <citation type="submission" date="2013-02" db="EMBL/GenBank/DDBJ databases">
        <authorList>
            <person name="Fiebig A."/>
            <person name="Goeker M."/>
            <person name="Klenk H.-P.P."/>
        </authorList>
    </citation>
    <scope>NUCLEOTIDE SEQUENCE [LARGE SCALE GENOMIC DNA]</scope>
    <source>
        <strain evidence="3 4">DSM 19309</strain>
    </source>
</reference>
<protein>
    <submittedName>
        <fullName evidence="3">Uncharacterized protein</fullName>
    </submittedName>
</protein>
<keyword evidence="4" id="KW-1185">Reference proteome</keyword>
<dbReference type="Proteomes" id="UP000019666">
    <property type="component" value="Unassembled WGS sequence"/>
</dbReference>
<comment type="caution">
    <text evidence="3">The sequence shown here is derived from an EMBL/GenBank/DDBJ whole genome shotgun (WGS) entry which is preliminary data.</text>
</comment>
<organism evidence="3 4">
    <name type="scientific">Rubellimicrobium mesophilum DSM 19309</name>
    <dbReference type="NCBI Taxonomy" id="442562"/>
    <lineage>
        <taxon>Bacteria</taxon>
        <taxon>Pseudomonadati</taxon>
        <taxon>Pseudomonadota</taxon>
        <taxon>Alphaproteobacteria</taxon>
        <taxon>Rhodobacterales</taxon>
        <taxon>Roseobacteraceae</taxon>
        <taxon>Rubellimicrobium</taxon>
    </lineage>
</organism>
<evidence type="ECO:0000313" key="4">
    <source>
        <dbReference type="Proteomes" id="UP000019666"/>
    </source>
</evidence>
<proteinExistence type="predicted"/>
<feature type="chain" id="PRO_5001495977" evidence="2">
    <location>
        <begin position="24"/>
        <end position="87"/>
    </location>
</feature>
<name>A0A017HLN7_9RHOB</name>
<feature type="region of interest" description="Disordered" evidence="1">
    <location>
        <begin position="32"/>
        <end position="87"/>
    </location>
</feature>